<feature type="transmembrane region" description="Helical" evidence="2">
    <location>
        <begin position="208"/>
        <end position="225"/>
    </location>
</feature>
<feature type="transmembrane region" description="Helical" evidence="2">
    <location>
        <begin position="62"/>
        <end position="82"/>
    </location>
</feature>
<gene>
    <name evidence="3" type="ORF">EEJ42_32825</name>
</gene>
<feature type="compositionally biased region" description="Pro residues" evidence="1">
    <location>
        <begin position="21"/>
        <end position="32"/>
    </location>
</feature>
<dbReference type="Proteomes" id="UP000275401">
    <property type="component" value="Unassembled WGS sequence"/>
</dbReference>
<dbReference type="RefSeq" id="WP_184503387.1">
    <property type="nucleotide sequence ID" value="NZ_RIBZ01000562.1"/>
</dbReference>
<evidence type="ECO:0000313" key="3">
    <source>
        <dbReference type="EMBL" id="RNG10695.1"/>
    </source>
</evidence>
<feature type="transmembrane region" description="Helical" evidence="2">
    <location>
        <begin position="103"/>
        <end position="124"/>
    </location>
</feature>
<keyword evidence="2" id="KW-0812">Transmembrane</keyword>
<feature type="non-terminal residue" evidence="3">
    <location>
        <position position="258"/>
    </location>
</feature>
<keyword evidence="2" id="KW-0472">Membrane</keyword>
<protein>
    <submittedName>
        <fullName evidence="3">YeeE/YedE family protein</fullName>
    </submittedName>
</protein>
<dbReference type="AlphaFoldDB" id="A0A3M8V2R5"/>
<comment type="caution">
    <text evidence="3">The sequence shown here is derived from an EMBL/GenBank/DDBJ whole genome shotgun (WGS) entry which is preliminary data.</text>
</comment>
<keyword evidence="2" id="KW-1133">Transmembrane helix</keyword>
<dbReference type="InterPro" id="IPR007272">
    <property type="entry name" value="Sulf_transp_TsuA/YedE"/>
</dbReference>
<feature type="region of interest" description="Disordered" evidence="1">
    <location>
        <begin position="1"/>
        <end position="32"/>
    </location>
</feature>
<organism evidence="3 4">
    <name type="scientific">Streptomyces botrytidirepellens</name>
    <dbReference type="NCBI Taxonomy" id="2486417"/>
    <lineage>
        <taxon>Bacteria</taxon>
        <taxon>Bacillati</taxon>
        <taxon>Actinomycetota</taxon>
        <taxon>Actinomycetes</taxon>
        <taxon>Kitasatosporales</taxon>
        <taxon>Streptomycetaceae</taxon>
        <taxon>Streptomyces</taxon>
    </lineage>
</organism>
<feature type="transmembrane region" description="Helical" evidence="2">
    <location>
        <begin position="170"/>
        <end position="188"/>
    </location>
</feature>
<feature type="transmembrane region" description="Helical" evidence="2">
    <location>
        <begin position="37"/>
        <end position="56"/>
    </location>
</feature>
<evidence type="ECO:0000256" key="1">
    <source>
        <dbReference type="SAM" id="MobiDB-lite"/>
    </source>
</evidence>
<sequence length="258" mass="26046">MTTAPQAEAAKTAALLSPSPTSAPRPEAPAAPPVRRVPLAVSGLLAAALTAYVWSAHGAKPGVLLLLGLGLGIALFHSRFGFTSAWRQLVAVGNGTGLRAHTLLLGTTATLFALLIGTGTGLFGSVPAPSAEPLGLGLLIGSFVFAIGMQLGGACASGTLFAVGSGQTSIVLTLGGFIAGATLAAWQFDLWKDLPALEPVVMADHIGWFGSWAVTILALAAIVLVSRAVQARRTPPPIGPVPSARGAAARVLRGSWPL</sequence>
<evidence type="ECO:0000256" key="2">
    <source>
        <dbReference type="SAM" id="Phobius"/>
    </source>
</evidence>
<dbReference type="EMBL" id="RIBZ01000562">
    <property type="protein sequence ID" value="RNG10695.1"/>
    <property type="molecule type" value="Genomic_DNA"/>
</dbReference>
<reference evidence="3 4" key="1">
    <citation type="submission" date="2018-11" db="EMBL/GenBank/DDBJ databases">
        <title>The Potential of Streptomyces as Biocontrol Agents against the Tomato grey mould, Botrytis cinerea (Gray mold) Frontiers in Microbiology.</title>
        <authorList>
            <person name="Li D."/>
        </authorList>
    </citation>
    <scope>NUCLEOTIDE SEQUENCE [LARGE SCALE GENOMIC DNA]</scope>
    <source>
        <strain evidence="3 4">NEAU-LD23</strain>
    </source>
</reference>
<feature type="transmembrane region" description="Helical" evidence="2">
    <location>
        <begin position="136"/>
        <end position="163"/>
    </location>
</feature>
<feature type="compositionally biased region" description="Low complexity" evidence="1">
    <location>
        <begin position="1"/>
        <end position="20"/>
    </location>
</feature>
<keyword evidence="4" id="KW-1185">Reference proteome</keyword>
<accession>A0A3M8V2R5</accession>
<name>A0A3M8V2R5_9ACTN</name>
<evidence type="ECO:0000313" key="4">
    <source>
        <dbReference type="Proteomes" id="UP000275401"/>
    </source>
</evidence>
<dbReference type="Pfam" id="PF04143">
    <property type="entry name" value="Sulf_transp"/>
    <property type="match status" value="1"/>
</dbReference>
<proteinExistence type="predicted"/>